<name>A0A1I9G1Z2_BRUMA</name>
<sequence length="34" mass="4120">MQRHKIFPHYSLVNSNHQQKTLLEERLAPEITFI</sequence>
<organism evidence="1">
    <name type="scientific">Brugia malayi</name>
    <name type="common">Filarial nematode worm</name>
    <dbReference type="NCBI Taxonomy" id="6279"/>
    <lineage>
        <taxon>Eukaryota</taxon>
        <taxon>Metazoa</taxon>
        <taxon>Ecdysozoa</taxon>
        <taxon>Nematoda</taxon>
        <taxon>Chromadorea</taxon>
        <taxon>Rhabditida</taxon>
        <taxon>Spirurina</taxon>
        <taxon>Spiruromorpha</taxon>
        <taxon>Filarioidea</taxon>
        <taxon>Onchocercidae</taxon>
        <taxon>Brugia</taxon>
    </lineage>
</organism>
<reference evidence="1" key="2">
    <citation type="submission" date="2012-12" db="EMBL/GenBank/DDBJ databases">
        <authorList>
            <consortium name="WormBase Consortium"/>
            <person name="Ghedin E."/>
            <person name="Paulini M."/>
        </authorList>
    </citation>
    <scope>NUCLEOTIDE SEQUENCE</scope>
    <source>
        <strain evidence="1">FR3</strain>
    </source>
</reference>
<evidence type="ECO:0000313" key="1">
    <source>
        <dbReference type="EMBL" id="CDP95309.1"/>
    </source>
</evidence>
<gene>
    <name evidence="1" type="primary">Bm1296</name>
    <name evidence="1" type="ORF">BM_Bm1296</name>
</gene>
<dbReference type="EMBL" id="LN856939">
    <property type="protein sequence ID" value="CDP95309.1"/>
    <property type="molecule type" value="Genomic_DNA"/>
</dbReference>
<dbReference type="AlphaFoldDB" id="A0A1I9G1Z2"/>
<accession>A0A1I9G1Z2</accession>
<reference evidence="1" key="1">
    <citation type="journal article" date="2007" name="Science">
        <title>Draft genome of the filarial nematode parasite Brugia malayi.</title>
        <authorList>
            <person name="Ghedin E."/>
            <person name="Wang S."/>
            <person name="Spiro D."/>
            <person name="Caler E."/>
            <person name="Zhao Q."/>
            <person name="Crabtree J."/>
            <person name="Allen J.E."/>
            <person name="Delcher A.L."/>
            <person name="Guiliano D.B."/>
            <person name="Miranda-Saavedra D."/>
            <person name="Angiuoli S.V."/>
            <person name="Creasy T."/>
            <person name="Amedeo P."/>
            <person name="Haas B."/>
            <person name="El-Sayed N.M."/>
            <person name="Wortman J.R."/>
            <person name="Feldblyum T."/>
            <person name="Tallon L."/>
            <person name="Schatz M."/>
            <person name="Shumway M."/>
            <person name="Koo H."/>
            <person name="Salzberg S.L."/>
            <person name="Schobel S."/>
            <person name="Pertea M."/>
            <person name="Pop M."/>
            <person name="White O."/>
            <person name="Barton G.J."/>
            <person name="Carlow C.K."/>
            <person name="Crawford M.J."/>
            <person name="Daub J."/>
            <person name="Dimmic M.W."/>
            <person name="Estes C.F."/>
            <person name="Foster J.M."/>
            <person name="Ganatra M."/>
            <person name="Gregory W.F."/>
            <person name="Johnson N.M."/>
            <person name="Jin J."/>
            <person name="Komuniecki R."/>
            <person name="Korf I."/>
            <person name="Kumar S."/>
            <person name="Laney S."/>
            <person name="Li B.W."/>
            <person name="Li W."/>
            <person name="Lindblom T.H."/>
            <person name="Lustigman S."/>
            <person name="Ma D."/>
            <person name="Maina C.V."/>
            <person name="Martin D.M."/>
            <person name="McCarter J.P."/>
            <person name="McReynolds L."/>
            <person name="Mitreva M."/>
            <person name="Nutman T.B."/>
            <person name="Parkinson J."/>
            <person name="Peregrin-Alvarez J.M."/>
            <person name="Poole C."/>
            <person name="Ren Q."/>
            <person name="Saunders L."/>
            <person name="Sluder A.E."/>
            <person name="Smith K."/>
            <person name="Stanke M."/>
            <person name="Unnasch T.R."/>
            <person name="Ware J."/>
            <person name="Wei A.D."/>
            <person name="Weil G."/>
            <person name="Williams D.J."/>
            <person name="Zhang Y."/>
            <person name="Williams S.A."/>
            <person name="Fraser-Liggett C."/>
            <person name="Slatko B."/>
            <person name="Blaxter M.L."/>
            <person name="Scott A.L."/>
        </authorList>
    </citation>
    <scope>NUCLEOTIDE SEQUENCE</scope>
    <source>
        <strain evidence="1">FR3</strain>
    </source>
</reference>
<protein>
    <submittedName>
        <fullName evidence="1">Bm1296</fullName>
    </submittedName>
</protein>
<proteinExistence type="predicted"/>